<dbReference type="EMBL" id="SWAU01000775">
    <property type="protein sequence ID" value="TKA93766.1"/>
    <property type="molecule type" value="Genomic_DNA"/>
</dbReference>
<evidence type="ECO:0000313" key="1">
    <source>
        <dbReference type="EMBL" id="TKA93766.1"/>
    </source>
</evidence>
<gene>
    <name evidence="1" type="ORF">FAZ78_26200</name>
</gene>
<sequence>AALSVAATSAFAGGMVEPIMEPAVVEAQTSSSAGGIVVPLLLVVAAAASN</sequence>
<dbReference type="AlphaFoldDB" id="A0A4U0YTG6"/>
<organism evidence="1 2">
    <name type="scientific">Cereibacter changlensis</name>
    <dbReference type="NCBI Taxonomy" id="402884"/>
    <lineage>
        <taxon>Bacteria</taxon>
        <taxon>Pseudomonadati</taxon>
        <taxon>Pseudomonadota</taxon>
        <taxon>Alphaproteobacteria</taxon>
        <taxon>Rhodobacterales</taxon>
        <taxon>Paracoccaceae</taxon>
        <taxon>Cereibacter</taxon>
    </lineage>
</organism>
<protein>
    <submittedName>
        <fullName evidence="1">Uncharacterized protein</fullName>
    </submittedName>
</protein>
<name>A0A4U0YTG6_9RHOB</name>
<feature type="non-terminal residue" evidence="1">
    <location>
        <position position="1"/>
    </location>
</feature>
<evidence type="ECO:0000313" key="2">
    <source>
        <dbReference type="Proteomes" id="UP000306340"/>
    </source>
</evidence>
<dbReference type="Proteomes" id="UP000306340">
    <property type="component" value="Unassembled WGS sequence"/>
</dbReference>
<proteinExistence type="predicted"/>
<comment type="caution">
    <text evidence="1">The sequence shown here is derived from an EMBL/GenBank/DDBJ whole genome shotgun (WGS) entry which is preliminary data.</text>
</comment>
<accession>A0A4U0YTG6</accession>
<reference evidence="1 2" key="1">
    <citation type="submission" date="2019-04" db="EMBL/GenBank/DDBJ databases">
        <title>Crypto-aerobic microbial life in anoxic (sulfidic) marine sediments.</title>
        <authorList>
            <person name="Bhattacharya S."/>
            <person name="Roy C."/>
            <person name="Mondal N."/>
            <person name="Sarkar J."/>
            <person name="Mandal S."/>
            <person name="Rameez M.J."/>
            <person name="Ghosh W."/>
        </authorList>
    </citation>
    <scope>NUCLEOTIDE SEQUENCE [LARGE SCALE GENOMIC DNA]</scope>
    <source>
        <strain evidence="1 2">SBBC</strain>
    </source>
</reference>